<dbReference type="InterPro" id="IPR007761">
    <property type="entry name" value="MtlR-like"/>
</dbReference>
<keyword evidence="2" id="KW-1185">Reference proteome</keyword>
<sequence length="215" mass="24162">MAKPKKELNHAWQLDFLFNEFEKESDRAAVILAVSLIDEALKSLLNSFLLPSAGSSDEIFDGANAPIGTFSAKITLAQRLGLISTQFCRDIHLLRKIRNAFAHDVYGCNFENGGVKSRILELDKSITRFDCNNLRETQGIKGVTIPEGARGDFLIICAFILSCLHDRIKNITRLKDSDSEQIYYELLVINENAEIIVASTGEIHEKKVDNKIYKQ</sequence>
<reference evidence="2" key="1">
    <citation type="submission" date="2023-07" db="EMBL/GenBank/DDBJ databases">
        <title>Zobellia barbeyronii sp. nov., a new marine flavobacterium, isolated from green and red algae.</title>
        <authorList>
            <person name="Nedashkovskaya O.I."/>
            <person name="Otstavnykh N."/>
            <person name="Zhukova N."/>
            <person name="Guzev K."/>
            <person name="Chausova V."/>
            <person name="Tekutyeva L."/>
            <person name="Mikhailov V."/>
            <person name="Isaeva M."/>
        </authorList>
    </citation>
    <scope>NUCLEOTIDE SEQUENCE [LARGE SCALE GENOMIC DNA]</scope>
    <source>
        <strain evidence="2">KMM 6746</strain>
    </source>
</reference>
<organism evidence="1 2">
    <name type="scientific">Zobellia barbeyronii</name>
    <dbReference type="NCBI Taxonomy" id="2748009"/>
    <lineage>
        <taxon>Bacteria</taxon>
        <taxon>Pseudomonadati</taxon>
        <taxon>Bacteroidota</taxon>
        <taxon>Flavobacteriia</taxon>
        <taxon>Flavobacteriales</taxon>
        <taxon>Flavobacteriaceae</taxon>
        <taxon>Zobellia</taxon>
    </lineage>
</organism>
<comment type="caution">
    <text evidence="1">The sequence shown here is derived from an EMBL/GenBank/DDBJ whole genome shotgun (WGS) entry which is preliminary data.</text>
</comment>
<protein>
    <recommendedName>
        <fullName evidence="3">Mannitol repressor</fullName>
    </recommendedName>
</protein>
<name>A0ABS5WJF6_9FLAO</name>
<evidence type="ECO:0008006" key="3">
    <source>
        <dbReference type="Google" id="ProtNLM"/>
    </source>
</evidence>
<dbReference type="RefSeq" id="WP_214613453.1">
    <property type="nucleotide sequence ID" value="NZ_JACATN010000008.1"/>
</dbReference>
<evidence type="ECO:0000313" key="2">
    <source>
        <dbReference type="Proteomes" id="UP000740413"/>
    </source>
</evidence>
<dbReference type="PANTHER" id="PTHR37941">
    <property type="entry name" value="FUMARASE E-RELATED"/>
    <property type="match status" value="1"/>
</dbReference>
<dbReference type="Proteomes" id="UP000740413">
    <property type="component" value="Unassembled WGS sequence"/>
</dbReference>
<gene>
    <name evidence="1" type="ORF">HW347_19755</name>
</gene>
<dbReference type="PANTHER" id="PTHR37941:SF1">
    <property type="entry name" value="FUMARASE E-RELATED"/>
    <property type="match status" value="1"/>
</dbReference>
<dbReference type="EMBL" id="JACATN010000008">
    <property type="protein sequence ID" value="MBT2163516.1"/>
    <property type="molecule type" value="Genomic_DNA"/>
</dbReference>
<accession>A0ABS5WJF6</accession>
<evidence type="ECO:0000313" key="1">
    <source>
        <dbReference type="EMBL" id="MBT2163516.1"/>
    </source>
</evidence>
<dbReference type="Gene3D" id="1.20.120.330">
    <property type="entry name" value="Nucleotidyltransferases domain 2"/>
    <property type="match status" value="1"/>
</dbReference>
<proteinExistence type="predicted"/>
<dbReference type="SUPFAM" id="SSF158668">
    <property type="entry name" value="MtlR-like"/>
    <property type="match status" value="1"/>
</dbReference>
<dbReference type="InterPro" id="IPR038026">
    <property type="entry name" value="MtlR-like_sf"/>
</dbReference>